<keyword evidence="10" id="KW-1185">Reference proteome</keyword>
<reference evidence="9 10" key="1">
    <citation type="submission" date="2016-10" db="EMBL/GenBank/DDBJ databases">
        <authorList>
            <person name="de Groot N.N."/>
        </authorList>
    </citation>
    <scope>NUCLEOTIDE SEQUENCE [LARGE SCALE GENOMIC DNA]</scope>
    <source>
        <strain evidence="9 10">CGMCC 1.7059</strain>
    </source>
</reference>
<comment type="subcellular location">
    <subcellularLocation>
        <location evidence="1">Cell membrane</location>
        <topology evidence="1">Single-pass membrane protein</topology>
    </subcellularLocation>
    <subcellularLocation>
        <location evidence="7">Cell membrane</location>
        <topology evidence="7">Single-pass type II membrane protein</topology>
    </subcellularLocation>
</comment>
<keyword evidence="3" id="KW-1003">Cell membrane</keyword>
<accession>A0A1H2QI97</accession>
<evidence type="ECO:0000256" key="5">
    <source>
        <dbReference type="ARBA" id="ARBA00022989"/>
    </source>
</evidence>
<evidence type="ECO:0000256" key="2">
    <source>
        <dbReference type="ARBA" id="ARBA00005811"/>
    </source>
</evidence>
<sequence>MFSNRREQEEADIDITAFMNLMIVLVPVLLMSMVFNHIAVLELNLPDLTGSQTASAEQNRQLEVVVRESAIEVYYPSGNLVKTIANLEAEDGRADQHDYETLSKVLQEIKRQLVAKSIDKRDALLLSEAGVTYQSLVSTMDTLRMAKTVVVADAVDVELFPEISLGDAPGKRGDS</sequence>
<evidence type="ECO:0000256" key="6">
    <source>
        <dbReference type="ARBA" id="ARBA00023136"/>
    </source>
</evidence>
<organism evidence="9 10">
    <name type="scientific">Marinobacter mobilis</name>
    <dbReference type="NCBI Taxonomy" id="488533"/>
    <lineage>
        <taxon>Bacteria</taxon>
        <taxon>Pseudomonadati</taxon>
        <taxon>Pseudomonadota</taxon>
        <taxon>Gammaproteobacteria</taxon>
        <taxon>Pseudomonadales</taxon>
        <taxon>Marinobacteraceae</taxon>
        <taxon>Marinobacter</taxon>
    </lineage>
</organism>
<evidence type="ECO:0000313" key="9">
    <source>
        <dbReference type="EMBL" id="SDW06933.1"/>
    </source>
</evidence>
<keyword evidence="7" id="KW-0653">Protein transport</keyword>
<dbReference type="STRING" id="488533.SAMN04487960_101239"/>
<proteinExistence type="inferred from homology"/>
<dbReference type="EMBL" id="FNNE01000001">
    <property type="protein sequence ID" value="SDW06933.1"/>
    <property type="molecule type" value="Genomic_DNA"/>
</dbReference>
<keyword evidence="6 8" id="KW-0472">Membrane</keyword>
<dbReference type="Proteomes" id="UP000199675">
    <property type="component" value="Unassembled WGS sequence"/>
</dbReference>
<dbReference type="GO" id="GO:0015031">
    <property type="term" value="P:protein transport"/>
    <property type="evidence" value="ECO:0007669"/>
    <property type="project" value="UniProtKB-KW"/>
</dbReference>
<keyword evidence="5 8" id="KW-1133">Transmembrane helix</keyword>
<evidence type="ECO:0000256" key="8">
    <source>
        <dbReference type="SAM" id="Phobius"/>
    </source>
</evidence>
<gene>
    <name evidence="9" type="ORF">SAMN04487960_101239</name>
</gene>
<evidence type="ECO:0000256" key="3">
    <source>
        <dbReference type="ARBA" id="ARBA00022475"/>
    </source>
</evidence>
<dbReference type="GO" id="GO:0005886">
    <property type="term" value="C:plasma membrane"/>
    <property type="evidence" value="ECO:0007669"/>
    <property type="project" value="UniProtKB-SubCell"/>
</dbReference>
<dbReference type="Pfam" id="PF02472">
    <property type="entry name" value="ExbD"/>
    <property type="match status" value="1"/>
</dbReference>
<evidence type="ECO:0000256" key="7">
    <source>
        <dbReference type="RuleBase" id="RU003879"/>
    </source>
</evidence>
<dbReference type="AlphaFoldDB" id="A0A1H2QI97"/>
<dbReference type="OrthoDB" id="9150865at2"/>
<name>A0A1H2QI97_9GAMM</name>
<keyword evidence="4 7" id="KW-0812">Transmembrane</keyword>
<evidence type="ECO:0000256" key="1">
    <source>
        <dbReference type="ARBA" id="ARBA00004162"/>
    </source>
</evidence>
<protein>
    <submittedName>
        <fullName evidence="9">Biopolymer transport protein ExbD/TolR</fullName>
    </submittedName>
</protein>
<comment type="similarity">
    <text evidence="2 7">Belongs to the ExbD/TolR family.</text>
</comment>
<feature type="transmembrane region" description="Helical" evidence="8">
    <location>
        <begin position="21"/>
        <end position="41"/>
    </location>
</feature>
<dbReference type="RefSeq" id="WP_091811117.1">
    <property type="nucleotide sequence ID" value="NZ_FNNE01000001.1"/>
</dbReference>
<dbReference type="InterPro" id="IPR003400">
    <property type="entry name" value="ExbD"/>
</dbReference>
<keyword evidence="7" id="KW-0813">Transport</keyword>
<dbReference type="GO" id="GO:0022857">
    <property type="term" value="F:transmembrane transporter activity"/>
    <property type="evidence" value="ECO:0007669"/>
    <property type="project" value="InterPro"/>
</dbReference>
<evidence type="ECO:0000256" key="4">
    <source>
        <dbReference type="ARBA" id="ARBA00022692"/>
    </source>
</evidence>
<evidence type="ECO:0000313" key="10">
    <source>
        <dbReference type="Proteomes" id="UP000199675"/>
    </source>
</evidence>